<sequence length="56" mass="6848">MESVLYRWDKLDKYFYNGRRWVESVILDAFECFTFLCYLYALLCIVVKCANNSDYR</sequence>
<keyword evidence="1" id="KW-0812">Transmembrane</keyword>
<dbReference type="Proteomes" id="UP000076502">
    <property type="component" value="Unassembled WGS sequence"/>
</dbReference>
<dbReference type="AlphaFoldDB" id="A0A154PD51"/>
<reference evidence="2 3" key="1">
    <citation type="submission" date="2015-07" db="EMBL/GenBank/DDBJ databases">
        <title>The genome of Dufourea novaeangliae.</title>
        <authorList>
            <person name="Pan H."/>
            <person name="Kapheim K."/>
        </authorList>
    </citation>
    <scope>NUCLEOTIDE SEQUENCE [LARGE SCALE GENOMIC DNA]</scope>
    <source>
        <strain evidence="2">0120121106</strain>
        <tissue evidence="2">Whole body</tissue>
    </source>
</reference>
<organism evidence="2 3">
    <name type="scientific">Dufourea novaeangliae</name>
    <name type="common">Sweat bee</name>
    <dbReference type="NCBI Taxonomy" id="178035"/>
    <lineage>
        <taxon>Eukaryota</taxon>
        <taxon>Metazoa</taxon>
        <taxon>Ecdysozoa</taxon>
        <taxon>Arthropoda</taxon>
        <taxon>Hexapoda</taxon>
        <taxon>Insecta</taxon>
        <taxon>Pterygota</taxon>
        <taxon>Neoptera</taxon>
        <taxon>Endopterygota</taxon>
        <taxon>Hymenoptera</taxon>
        <taxon>Apocrita</taxon>
        <taxon>Aculeata</taxon>
        <taxon>Apoidea</taxon>
        <taxon>Anthophila</taxon>
        <taxon>Halictidae</taxon>
        <taxon>Rophitinae</taxon>
        <taxon>Dufourea</taxon>
    </lineage>
</organism>
<keyword evidence="1" id="KW-1133">Transmembrane helix</keyword>
<dbReference type="EMBL" id="KQ434869">
    <property type="protein sequence ID" value="KZC09324.1"/>
    <property type="molecule type" value="Genomic_DNA"/>
</dbReference>
<evidence type="ECO:0000313" key="3">
    <source>
        <dbReference type="Proteomes" id="UP000076502"/>
    </source>
</evidence>
<proteinExistence type="predicted"/>
<accession>A0A154PD51</accession>
<name>A0A154PD51_DUFNO</name>
<protein>
    <submittedName>
        <fullName evidence="2">Uncharacterized protein</fullName>
    </submittedName>
</protein>
<gene>
    <name evidence="2" type="ORF">WN55_11064</name>
</gene>
<keyword evidence="3" id="KW-1185">Reference proteome</keyword>
<feature type="transmembrane region" description="Helical" evidence="1">
    <location>
        <begin position="21"/>
        <end position="43"/>
    </location>
</feature>
<keyword evidence="1" id="KW-0472">Membrane</keyword>
<evidence type="ECO:0000256" key="1">
    <source>
        <dbReference type="SAM" id="Phobius"/>
    </source>
</evidence>
<evidence type="ECO:0000313" key="2">
    <source>
        <dbReference type="EMBL" id="KZC09324.1"/>
    </source>
</evidence>